<proteinExistence type="predicted"/>
<evidence type="ECO:0000313" key="2">
    <source>
        <dbReference type="Proteomes" id="UP000051166"/>
    </source>
</evidence>
<sequence length="369" mass="40692">MAINPFEKIRKTRSQYIPSGNFMPFKISNGIAIPNEIVNADYALTNSDIFSIVHRVSADVAACDLRTVNIQLKNLYKRPSKLINGYGFWETVVANLLLNGNAFVVIKRDDKGNPVSLENIPLSQIQIELLDCSIDLLYEVNYQDERGIVKVNSSNMLHFRIMPFNSQGALQYSGISPLTSLATELNTQELSNKLTLSTLKHAILPNVVLKSPAGLLSPEAKEKIRNEYETKLGGDNAGRVAVMDQSLDIQTIQINADVAKFLSNVSISQTQIAKAFSIDASYLDSSKGSQQSNIEQIRSLYADSLQSYMKPIESELEAKFDCDCNLDVTSAIDIDNQQFVDNISKLTTGTTPVVPPEKALIALQNKGVI</sequence>
<dbReference type="PATRIC" id="fig|1423801.4.peg.71"/>
<dbReference type="InterPro" id="IPR006427">
    <property type="entry name" value="Portal_HK97"/>
</dbReference>
<dbReference type="STRING" id="1423801.FD50_GL000072"/>
<dbReference type="Pfam" id="PF04860">
    <property type="entry name" value="Phage_portal"/>
    <property type="match status" value="1"/>
</dbReference>
<comment type="caution">
    <text evidence="1">The sequence shown here is derived from an EMBL/GenBank/DDBJ whole genome shotgun (WGS) entry which is preliminary data.</text>
</comment>
<evidence type="ECO:0000313" key="1">
    <source>
        <dbReference type="EMBL" id="KRL99752.1"/>
    </source>
</evidence>
<accession>A0A0R1V8V1</accession>
<protein>
    <submittedName>
        <fullName evidence="1">Phage portal protein, HK97 family</fullName>
    </submittedName>
</protein>
<reference evidence="1 2" key="1">
    <citation type="journal article" date="2015" name="Genome Announc.">
        <title>Expanding the biotechnology potential of lactobacilli through comparative genomics of 213 strains and associated genera.</title>
        <authorList>
            <person name="Sun Z."/>
            <person name="Harris H.M."/>
            <person name="McCann A."/>
            <person name="Guo C."/>
            <person name="Argimon S."/>
            <person name="Zhang W."/>
            <person name="Yang X."/>
            <person name="Jeffery I.B."/>
            <person name="Cooney J.C."/>
            <person name="Kagawa T.F."/>
            <person name="Liu W."/>
            <person name="Song Y."/>
            <person name="Salvetti E."/>
            <person name="Wrobel A."/>
            <person name="Rasinkangas P."/>
            <person name="Parkhill J."/>
            <person name="Rea M.C."/>
            <person name="O'Sullivan O."/>
            <person name="Ritari J."/>
            <person name="Douillard F.P."/>
            <person name="Paul Ross R."/>
            <person name="Yang R."/>
            <person name="Briner A.E."/>
            <person name="Felis G.E."/>
            <person name="de Vos W.M."/>
            <person name="Barrangou R."/>
            <person name="Klaenhammer T.R."/>
            <person name="Caufield P.W."/>
            <person name="Cui Y."/>
            <person name="Zhang H."/>
            <person name="O'Toole P.W."/>
        </authorList>
    </citation>
    <scope>NUCLEOTIDE SEQUENCE [LARGE SCALE GENOMIC DNA]</scope>
    <source>
        <strain evidence="1 2">DSM 16230</strain>
    </source>
</reference>
<organism evidence="1 2">
    <name type="scientific">Liquorilactobacillus satsumensis DSM 16230 = JCM 12392</name>
    <dbReference type="NCBI Taxonomy" id="1423801"/>
    <lineage>
        <taxon>Bacteria</taxon>
        <taxon>Bacillati</taxon>
        <taxon>Bacillota</taxon>
        <taxon>Bacilli</taxon>
        <taxon>Lactobacillales</taxon>
        <taxon>Lactobacillaceae</taxon>
        <taxon>Liquorilactobacillus</taxon>
    </lineage>
</organism>
<dbReference type="OrthoDB" id="2243334at2"/>
<dbReference type="NCBIfam" id="TIGR01537">
    <property type="entry name" value="portal_HK97"/>
    <property type="match status" value="1"/>
</dbReference>
<dbReference type="RefSeq" id="WP_054756627.1">
    <property type="nucleotide sequence ID" value="NZ_AZFQ01000023.1"/>
</dbReference>
<keyword evidence="2" id="KW-1185">Reference proteome</keyword>
<dbReference type="Proteomes" id="UP000051166">
    <property type="component" value="Unassembled WGS sequence"/>
</dbReference>
<name>A0A0R1V8V1_9LACO</name>
<dbReference type="EMBL" id="AZFQ01000023">
    <property type="protein sequence ID" value="KRL99752.1"/>
    <property type="molecule type" value="Genomic_DNA"/>
</dbReference>
<gene>
    <name evidence="1" type="ORF">FD50_GL000072</name>
</gene>
<dbReference type="InterPro" id="IPR006944">
    <property type="entry name" value="Phage/GTA_portal"/>
</dbReference>
<dbReference type="AlphaFoldDB" id="A0A0R1V8V1"/>
<dbReference type="GeneID" id="98307540"/>